<dbReference type="PANTHER" id="PTHR45684">
    <property type="entry name" value="RE74312P"/>
    <property type="match status" value="1"/>
</dbReference>
<feature type="binding site" evidence="21">
    <location>
        <position position="772"/>
    </location>
    <ligand>
        <name>Mg(2+)</name>
        <dbReference type="ChEBI" id="CHEBI:18420"/>
    </ligand>
</feature>
<dbReference type="PRINTS" id="PR00328">
    <property type="entry name" value="SAR1GTPBP"/>
</dbReference>
<proteinExistence type="inferred from homology"/>
<dbReference type="InterPro" id="IPR005225">
    <property type="entry name" value="Small_GTP-bd"/>
</dbReference>
<dbReference type="GO" id="GO:0005525">
    <property type="term" value="F:GTP binding"/>
    <property type="evidence" value="ECO:0007669"/>
    <property type="project" value="UniProtKB-KW"/>
</dbReference>
<evidence type="ECO:0000256" key="20">
    <source>
        <dbReference type="PIRSR" id="PIRSR606689-1"/>
    </source>
</evidence>
<name>A0AAE0M7P6_9PEZI</name>
<evidence type="ECO:0000256" key="13">
    <source>
        <dbReference type="ARBA" id="ARBA00023034"/>
    </source>
</evidence>
<dbReference type="AlphaFoldDB" id="A0AAE0M7P6"/>
<dbReference type="InterPro" id="IPR027417">
    <property type="entry name" value="P-loop_NTPase"/>
</dbReference>
<evidence type="ECO:0000256" key="14">
    <source>
        <dbReference type="ARBA" id="ARBA00023134"/>
    </source>
</evidence>
<feature type="binding site" evidence="20">
    <location>
        <position position="811"/>
    </location>
    <ligand>
        <name>GTP</name>
        <dbReference type="ChEBI" id="CHEBI:37565"/>
    </ligand>
</feature>
<feature type="binding site" evidence="20">
    <location>
        <begin position="867"/>
        <end position="870"/>
    </location>
    <ligand>
        <name>GTP</name>
        <dbReference type="ChEBI" id="CHEBI:37565"/>
    </ligand>
</feature>
<dbReference type="SMART" id="SM00178">
    <property type="entry name" value="SAR"/>
    <property type="match status" value="1"/>
</dbReference>
<feature type="binding site" evidence="18">
    <location>
        <position position="767"/>
    </location>
    <ligand>
        <name>Mg(2+)</name>
        <dbReference type="ChEBI" id="CHEBI:18420"/>
    </ligand>
</feature>
<dbReference type="Pfam" id="PF10446">
    <property type="entry name" value="DUF2457"/>
    <property type="match status" value="1"/>
</dbReference>
<evidence type="ECO:0000256" key="15">
    <source>
        <dbReference type="ARBA" id="ARBA00023136"/>
    </source>
</evidence>
<reference evidence="24" key="2">
    <citation type="submission" date="2023-06" db="EMBL/GenBank/DDBJ databases">
        <authorList>
            <consortium name="Lawrence Berkeley National Laboratory"/>
            <person name="Haridas S."/>
            <person name="Hensen N."/>
            <person name="Bonometti L."/>
            <person name="Westerberg I."/>
            <person name="Brannstrom I.O."/>
            <person name="Guillou S."/>
            <person name="Cros-Aarteil S."/>
            <person name="Calhoun S."/>
            <person name="Kuo A."/>
            <person name="Mondo S."/>
            <person name="Pangilinan J."/>
            <person name="Riley R."/>
            <person name="Labutti K."/>
            <person name="Andreopoulos B."/>
            <person name="Lipzen A."/>
            <person name="Chen C."/>
            <person name="Yanf M."/>
            <person name="Daum C."/>
            <person name="Ng V."/>
            <person name="Clum A."/>
            <person name="Steindorff A."/>
            <person name="Ohm R."/>
            <person name="Martin F."/>
            <person name="Silar P."/>
            <person name="Natvig D."/>
            <person name="Lalanne C."/>
            <person name="Gautier V."/>
            <person name="Ament-Velasquez S.L."/>
            <person name="Kruys A."/>
            <person name="Hutchinson M.I."/>
            <person name="Powell A.J."/>
            <person name="Barry K."/>
            <person name="Miller A.N."/>
            <person name="Grigoriev I.V."/>
            <person name="Debuchy R."/>
            <person name="Gladieux P."/>
            <person name="Thoren M.H."/>
            <person name="Johannesson H."/>
        </authorList>
    </citation>
    <scope>NUCLEOTIDE SEQUENCE</scope>
    <source>
        <strain evidence="24">CBS 118394</strain>
    </source>
</reference>
<keyword evidence="14 20" id="KW-0342">GTP-binding</keyword>
<keyword evidence="11 22" id="KW-0931">ER-Golgi transport</keyword>
<dbReference type="SMART" id="SM00177">
    <property type="entry name" value="ARF"/>
    <property type="match status" value="1"/>
</dbReference>
<feature type="compositionally biased region" description="Acidic residues" evidence="23">
    <location>
        <begin position="31"/>
        <end position="43"/>
    </location>
</feature>
<feature type="compositionally biased region" description="Basic and acidic residues" evidence="23">
    <location>
        <begin position="606"/>
        <end position="617"/>
    </location>
</feature>
<evidence type="ECO:0000256" key="17">
    <source>
        <dbReference type="ARBA" id="ARBA00048548"/>
    </source>
</evidence>
<dbReference type="CDD" id="cd00879">
    <property type="entry name" value="Sar1"/>
    <property type="match status" value="1"/>
</dbReference>
<evidence type="ECO:0000256" key="11">
    <source>
        <dbReference type="ARBA" id="ARBA00022892"/>
    </source>
</evidence>
<evidence type="ECO:0000256" key="6">
    <source>
        <dbReference type="ARBA" id="ARBA00021124"/>
    </source>
</evidence>
<evidence type="ECO:0000256" key="3">
    <source>
        <dbReference type="ARBA" id="ARBA00004397"/>
    </source>
</evidence>
<feature type="region of interest" description="Disordered" evidence="23">
    <location>
        <begin position="570"/>
        <end position="635"/>
    </location>
</feature>
<evidence type="ECO:0000256" key="2">
    <source>
        <dbReference type="ARBA" id="ARBA00004299"/>
    </source>
</evidence>
<gene>
    <name evidence="24" type="ORF">B0H66DRAFT_619911</name>
</gene>
<comment type="caution">
    <text evidence="24">The sequence shown here is derived from an EMBL/GenBank/DDBJ whole genome shotgun (WGS) entry which is preliminary data.</text>
</comment>
<feature type="compositionally biased region" description="Acidic residues" evidence="23">
    <location>
        <begin position="349"/>
        <end position="382"/>
    </location>
</feature>
<feature type="compositionally biased region" description="Basic residues" evidence="23">
    <location>
        <begin position="468"/>
        <end position="477"/>
    </location>
</feature>
<dbReference type="SUPFAM" id="SSF52540">
    <property type="entry name" value="P-loop containing nucleoside triphosphate hydrolases"/>
    <property type="match status" value="1"/>
</dbReference>
<comment type="catalytic activity">
    <reaction evidence="17">
        <text>GTP + H2O = GDP + phosphate + H(+)</text>
        <dbReference type="Rhea" id="RHEA:19669"/>
        <dbReference type="ChEBI" id="CHEBI:15377"/>
        <dbReference type="ChEBI" id="CHEBI:15378"/>
        <dbReference type="ChEBI" id="CHEBI:37565"/>
        <dbReference type="ChEBI" id="CHEBI:43474"/>
        <dbReference type="ChEBI" id="CHEBI:58189"/>
    </reaction>
</comment>
<dbReference type="InterPro" id="IPR006687">
    <property type="entry name" value="Small_GTPase_SAR1"/>
</dbReference>
<dbReference type="GO" id="GO:0005789">
    <property type="term" value="C:endoplasmic reticulum membrane"/>
    <property type="evidence" value="ECO:0007669"/>
    <property type="project" value="UniProtKB-SubCell"/>
</dbReference>
<evidence type="ECO:0000313" key="25">
    <source>
        <dbReference type="Proteomes" id="UP001283341"/>
    </source>
</evidence>
<dbReference type="PROSITE" id="PS51422">
    <property type="entry name" value="SAR1"/>
    <property type="match status" value="1"/>
</dbReference>
<feature type="binding site" evidence="19">
    <location>
        <position position="910"/>
    </location>
    <ligand>
        <name>GTP</name>
        <dbReference type="ChEBI" id="CHEBI:37565"/>
    </ligand>
</feature>
<feature type="binding site" evidence="21">
    <location>
        <position position="789"/>
    </location>
    <ligand>
        <name>Mg(2+)</name>
        <dbReference type="ChEBI" id="CHEBI:18420"/>
    </ligand>
</feature>
<keyword evidence="13 22" id="KW-0333">Golgi apparatus</keyword>
<comment type="subcellular location">
    <subcellularLocation>
        <location evidence="2">Cytoplasmic vesicle</location>
        <location evidence="2">COPII-coated vesicle membrane</location>
        <topology evidence="2">Peripheral membrane protein</topology>
        <orientation evidence="2">Cytoplasmic side</orientation>
    </subcellularLocation>
    <subcellularLocation>
        <location evidence="3">Endoplasmic reticulum membrane</location>
        <topology evidence="3">Peripheral membrane protein</topology>
        <orientation evidence="3">Cytoplasmic side</orientation>
    </subcellularLocation>
    <subcellularLocation>
        <location evidence="1">Golgi apparatus membrane</location>
        <topology evidence="1">Peripheral membrane protein</topology>
        <orientation evidence="1">Cytoplasmic side</orientation>
    </subcellularLocation>
</comment>
<dbReference type="InterPro" id="IPR006689">
    <property type="entry name" value="Small_GTPase_ARF/SAR"/>
</dbReference>
<evidence type="ECO:0000256" key="10">
    <source>
        <dbReference type="ARBA" id="ARBA00022824"/>
    </source>
</evidence>
<feature type="compositionally biased region" description="Basic residues" evidence="23">
    <location>
        <begin position="587"/>
        <end position="600"/>
    </location>
</feature>
<evidence type="ECO:0000256" key="8">
    <source>
        <dbReference type="ARBA" id="ARBA00022741"/>
    </source>
</evidence>
<dbReference type="GO" id="GO:0006886">
    <property type="term" value="P:intracellular protein transport"/>
    <property type="evidence" value="ECO:0007669"/>
    <property type="project" value="InterPro"/>
</dbReference>
<evidence type="ECO:0000313" key="24">
    <source>
        <dbReference type="EMBL" id="KAK3322367.1"/>
    </source>
</evidence>
<feature type="binding site" evidence="20">
    <location>
        <begin position="765"/>
        <end position="772"/>
    </location>
    <ligand>
        <name>GTP</name>
        <dbReference type="ChEBI" id="CHEBI:37565"/>
    </ligand>
</feature>
<evidence type="ECO:0000256" key="21">
    <source>
        <dbReference type="PIRSR" id="PIRSR606689-2"/>
    </source>
</evidence>
<organism evidence="24 25">
    <name type="scientific">Apodospora peruviana</name>
    <dbReference type="NCBI Taxonomy" id="516989"/>
    <lineage>
        <taxon>Eukaryota</taxon>
        <taxon>Fungi</taxon>
        <taxon>Dikarya</taxon>
        <taxon>Ascomycota</taxon>
        <taxon>Pezizomycotina</taxon>
        <taxon>Sordariomycetes</taxon>
        <taxon>Sordariomycetidae</taxon>
        <taxon>Sordariales</taxon>
        <taxon>Lasiosphaeriaceae</taxon>
        <taxon>Apodospora</taxon>
    </lineage>
</organism>
<keyword evidence="16" id="KW-0968">Cytoplasmic vesicle</keyword>
<sequence length="927" mass="103403">MDHHNHHIPRDHATSNVLAWTVSQSANVEPSVEEDAGADADEPPDCRFPMSPIQKHFTRAPIRRGSEQQESLLTKALHSHSDEESVAVRRTGRRRSITSNFSLASTADGTCDTGITSPARTSSPSPRLLGTDFASVAPKVTTVITAPAGDAKTAPPTEGGQPRKDPAIQALEKKRCISFACPARPNNDSKPPTPLPSKPAVGGAKSQEPPKRTCSIKFACSQLPSRRSPPAKIPEIESTTPVPRLSTSSLANGSTPKAQKSRTPSTVRFRSLTPRRSSQSPVATRSSKKFLIADSSDLQSESARFHEFASDEPLEDDWIRRDDPSSRPKLTIHDTLSKENAIRKLGKEAEEEAELEEEDEENEEETVDDDDEDDDDEQDLEDDIKNDGDNGLSNFHLRYGWDDDASDGYNTDNEVGFAESDDDEDDDDLVLWTIRSDGPLLSLSGASPVCRRLSVAEEHSDSSGYSRQKSKARRVKNREKALTLPPGTPELPDSTDFVCGTLDEDRPLEEAYISRVAARRRDKLIAIPQDIDPSFPTSEPEDEAEEFYKKGYGDSDDHLWLHGEIEDLHHDRERKGRKKKADNQSPKRCRSPPPKRRHSPAPKPRGRSEKRLFDRFSPRRFKSPPPQQVFSASPTASPLQVGEAIAFKSLAFRPGLTHTKSLPRAPNMFQHLKGRRPRGDTITHESHIRGAIDIVKGLEQKRQRRKEKFNQKYCNRARKEKALVRRPPPGQGAERMREVGLIMAVYDVLSSLGLLNKHAKLLFLGLDNAGKTTLLHMLKNDRVAILQPTLHPTSEELAIGNVRFTTFDLGGHQQARRLWKDYFPEVNGIVFLVDAKDHDRFPEAKAELDALLSMEELGKVPFVVLGNKIDHPDAVSEDELRHQLGMYQTTGKGKVPLEGIRPIEVFMCSVVMRQGYGEGIRWLSQYV</sequence>
<protein>
    <recommendedName>
        <fullName evidence="6">Small COPII coat GTPase SAR1</fullName>
    </recommendedName>
    <alternativeName>
        <fullName evidence="5">Small COPII coat GTPase sar1</fullName>
    </alternativeName>
</protein>
<feature type="compositionally biased region" description="Acidic residues" evidence="23">
    <location>
        <begin position="419"/>
        <end position="429"/>
    </location>
</feature>
<feature type="compositionally biased region" description="Basic and acidic residues" evidence="23">
    <location>
        <begin position="317"/>
        <end position="348"/>
    </location>
</feature>
<evidence type="ECO:0000256" key="18">
    <source>
        <dbReference type="PIRSR" id="PIRSR606687-1"/>
    </source>
</evidence>
<feature type="region of interest" description="Disordered" evidence="23">
    <location>
        <begin position="26"/>
        <end position="50"/>
    </location>
</feature>
<keyword evidence="15" id="KW-0472">Membrane</keyword>
<dbReference type="EMBL" id="JAUEDM010000003">
    <property type="protein sequence ID" value="KAK3322367.1"/>
    <property type="molecule type" value="Genomic_DNA"/>
</dbReference>
<feature type="binding site" evidence="19">
    <location>
        <position position="770"/>
    </location>
    <ligand>
        <name>GTP</name>
        <dbReference type="ChEBI" id="CHEBI:37565"/>
    </ligand>
</feature>
<evidence type="ECO:0000256" key="16">
    <source>
        <dbReference type="ARBA" id="ARBA00023329"/>
    </source>
</evidence>
<feature type="binding site" evidence="19">
    <location>
        <position position="870"/>
    </location>
    <ligand>
        <name>GTP</name>
        <dbReference type="ChEBI" id="CHEBI:37565"/>
    </ligand>
</feature>
<keyword evidence="9" id="KW-0378">Hydrolase</keyword>
<dbReference type="Pfam" id="PF00025">
    <property type="entry name" value="Arf"/>
    <property type="match status" value="1"/>
</dbReference>
<dbReference type="GO" id="GO:0046872">
    <property type="term" value="F:metal ion binding"/>
    <property type="evidence" value="ECO:0007669"/>
    <property type="project" value="UniProtKB-KW"/>
</dbReference>
<feature type="binding site" evidence="19">
    <location>
        <position position="911"/>
    </location>
    <ligand>
        <name>GTP</name>
        <dbReference type="ChEBI" id="CHEBI:37565"/>
    </ligand>
</feature>
<keyword evidence="18" id="KW-0460">Magnesium</keyword>
<feature type="binding site" evidence="19">
    <location>
        <position position="772"/>
    </location>
    <ligand>
        <name>GTP</name>
        <dbReference type="ChEBI" id="CHEBI:37565"/>
    </ligand>
</feature>
<keyword evidence="12 22" id="KW-0653">Protein transport</keyword>
<dbReference type="PROSITE" id="PS51417">
    <property type="entry name" value="ARF"/>
    <property type="match status" value="1"/>
</dbReference>
<evidence type="ECO:0000256" key="5">
    <source>
        <dbReference type="ARBA" id="ARBA00019961"/>
    </source>
</evidence>
<feature type="binding site" evidence="19">
    <location>
        <position position="768"/>
    </location>
    <ligand>
        <name>GTP</name>
        <dbReference type="ChEBI" id="CHEBI:37565"/>
    </ligand>
</feature>
<keyword evidence="25" id="KW-1185">Reference proteome</keyword>
<dbReference type="InterPro" id="IPR018853">
    <property type="entry name" value="DUF2457"/>
</dbReference>
<comment type="similarity">
    <text evidence="4 22">Belongs to the small GTPase superfamily. SAR1 family.</text>
</comment>
<dbReference type="NCBIfam" id="TIGR00231">
    <property type="entry name" value="small_GTP"/>
    <property type="match status" value="1"/>
</dbReference>
<dbReference type="Gene3D" id="3.40.50.300">
    <property type="entry name" value="P-loop containing nucleotide triphosphate hydrolases"/>
    <property type="match status" value="1"/>
</dbReference>
<feature type="binding site" evidence="19">
    <location>
        <position position="773"/>
    </location>
    <ligand>
        <name>GTP</name>
        <dbReference type="ChEBI" id="CHEBI:37565"/>
    </ligand>
</feature>
<keyword evidence="10 22" id="KW-0256">Endoplasmic reticulum</keyword>
<evidence type="ECO:0000256" key="7">
    <source>
        <dbReference type="ARBA" id="ARBA00022448"/>
    </source>
</evidence>
<feature type="region of interest" description="Disordered" evidence="23">
    <location>
        <begin position="529"/>
        <end position="549"/>
    </location>
</feature>
<feature type="binding site" evidence="19">
    <location>
        <position position="771"/>
    </location>
    <ligand>
        <name>GTP</name>
        <dbReference type="ChEBI" id="CHEBI:37565"/>
    </ligand>
</feature>
<feature type="compositionally biased region" description="Polar residues" evidence="23">
    <location>
        <begin position="237"/>
        <end position="285"/>
    </location>
</feature>
<keyword evidence="7 22" id="KW-0813">Transport</keyword>
<dbReference type="GO" id="GO:0003924">
    <property type="term" value="F:GTPase activity"/>
    <property type="evidence" value="ECO:0007669"/>
    <property type="project" value="InterPro"/>
</dbReference>
<dbReference type="GO" id="GO:0012507">
    <property type="term" value="C:ER to Golgi transport vesicle membrane"/>
    <property type="evidence" value="ECO:0007669"/>
    <property type="project" value="UniProtKB-SubCell"/>
</dbReference>
<feature type="region of interest" description="Disordered" evidence="23">
    <location>
        <begin position="181"/>
        <end position="429"/>
    </location>
</feature>
<dbReference type="FunFam" id="3.40.50.300:FF:000161">
    <property type="entry name" value="Small COPII coat GTPase"/>
    <property type="match status" value="1"/>
</dbReference>
<dbReference type="GO" id="GO:0000139">
    <property type="term" value="C:Golgi membrane"/>
    <property type="evidence" value="ECO:0007669"/>
    <property type="project" value="UniProtKB-SubCell"/>
</dbReference>
<dbReference type="GO" id="GO:0016192">
    <property type="term" value="P:vesicle-mediated transport"/>
    <property type="evidence" value="ECO:0007669"/>
    <property type="project" value="UniProtKB-KW"/>
</dbReference>
<evidence type="ECO:0000256" key="23">
    <source>
        <dbReference type="SAM" id="MobiDB-lite"/>
    </source>
</evidence>
<keyword evidence="18" id="KW-0479">Metal-binding</keyword>
<evidence type="ECO:0000256" key="22">
    <source>
        <dbReference type="RuleBase" id="RU003926"/>
    </source>
</evidence>
<evidence type="ECO:0000256" key="1">
    <source>
        <dbReference type="ARBA" id="ARBA00004255"/>
    </source>
</evidence>
<evidence type="ECO:0000256" key="4">
    <source>
        <dbReference type="ARBA" id="ARBA00007507"/>
    </source>
</evidence>
<feature type="region of interest" description="Disordered" evidence="23">
    <location>
        <begin position="455"/>
        <end position="495"/>
    </location>
</feature>
<feature type="binding site" evidence="19">
    <location>
        <position position="867"/>
    </location>
    <ligand>
        <name>GTP</name>
        <dbReference type="ChEBI" id="CHEBI:37565"/>
    </ligand>
</feature>
<dbReference type="Proteomes" id="UP001283341">
    <property type="component" value="Unassembled WGS sequence"/>
</dbReference>
<evidence type="ECO:0000256" key="9">
    <source>
        <dbReference type="ARBA" id="ARBA00022801"/>
    </source>
</evidence>
<reference evidence="24" key="1">
    <citation type="journal article" date="2023" name="Mol. Phylogenet. Evol.">
        <title>Genome-scale phylogeny and comparative genomics of the fungal order Sordariales.</title>
        <authorList>
            <person name="Hensen N."/>
            <person name="Bonometti L."/>
            <person name="Westerberg I."/>
            <person name="Brannstrom I.O."/>
            <person name="Guillou S."/>
            <person name="Cros-Aarteil S."/>
            <person name="Calhoun S."/>
            <person name="Haridas S."/>
            <person name="Kuo A."/>
            <person name="Mondo S."/>
            <person name="Pangilinan J."/>
            <person name="Riley R."/>
            <person name="LaButti K."/>
            <person name="Andreopoulos B."/>
            <person name="Lipzen A."/>
            <person name="Chen C."/>
            <person name="Yan M."/>
            <person name="Daum C."/>
            <person name="Ng V."/>
            <person name="Clum A."/>
            <person name="Steindorff A."/>
            <person name="Ohm R.A."/>
            <person name="Martin F."/>
            <person name="Silar P."/>
            <person name="Natvig D.O."/>
            <person name="Lalanne C."/>
            <person name="Gautier V."/>
            <person name="Ament-Velasquez S.L."/>
            <person name="Kruys A."/>
            <person name="Hutchinson M.I."/>
            <person name="Powell A.J."/>
            <person name="Barry K."/>
            <person name="Miller A.N."/>
            <person name="Grigoriev I.V."/>
            <person name="Debuchy R."/>
            <person name="Gladieux P."/>
            <person name="Hiltunen Thoren M."/>
            <person name="Johannesson H."/>
        </authorList>
    </citation>
    <scope>NUCLEOTIDE SEQUENCE</scope>
    <source>
        <strain evidence="24">CBS 118394</strain>
    </source>
</reference>
<evidence type="ECO:0000256" key="19">
    <source>
        <dbReference type="PIRSR" id="PIRSR606687-2"/>
    </source>
</evidence>
<keyword evidence="8 19" id="KW-0547">Nucleotide-binding</keyword>
<feature type="binding site" evidence="19">
    <location>
        <position position="868"/>
    </location>
    <ligand>
        <name>GTP</name>
        <dbReference type="ChEBI" id="CHEBI:37565"/>
    </ligand>
</feature>
<accession>A0AAE0M7P6</accession>
<evidence type="ECO:0000256" key="12">
    <source>
        <dbReference type="ARBA" id="ARBA00022927"/>
    </source>
</evidence>